<dbReference type="Pfam" id="PF00440">
    <property type="entry name" value="TetR_N"/>
    <property type="match status" value="1"/>
</dbReference>
<evidence type="ECO:0000259" key="3">
    <source>
        <dbReference type="PROSITE" id="PS50977"/>
    </source>
</evidence>
<dbReference type="EMBL" id="AP022590">
    <property type="protein sequence ID" value="BBY41189.1"/>
    <property type="molecule type" value="Genomic_DNA"/>
</dbReference>
<dbReference type="Proteomes" id="UP000465812">
    <property type="component" value="Chromosome"/>
</dbReference>
<keyword evidence="1 2" id="KW-0238">DNA-binding</keyword>
<keyword evidence="5" id="KW-1185">Reference proteome</keyword>
<name>A0ABM7K015_MYCNT</name>
<accession>A0ABM7K015</accession>
<dbReference type="InterPro" id="IPR009057">
    <property type="entry name" value="Homeodomain-like_sf"/>
</dbReference>
<dbReference type="SUPFAM" id="SSF46689">
    <property type="entry name" value="Homeodomain-like"/>
    <property type="match status" value="1"/>
</dbReference>
<feature type="DNA-binding region" description="H-T-H motif" evidence="2">
    <location>
        <begin position="46"/>
        <end position="65"/>
    </location>
</feature>
<proteinExistence type="predicted"/>
<evidence type="ECO:0000256" key="1">
    <source>
        <dbReference type="ARBA" id="ARBA00023125"/>
    </source>
</evidence>
<evidence type="ECO:0000256" key="2">
    <source>
        <dbReference type="PROSITE-ProRule" id="PRU00335"/>
    </source>
</evidence>
<evidence type="ECO:0000313" key="5">
    <source>
        <dbReference type="Proteomes" id="UP000465812"/>
    </source>
</evidence>
<protein>
    <submittedName>
        <fullName evidence="4">TetR family transcriptional regulator</fullName>
    </submittedName>
</protein>
<evidence type="ECO:0000313" key="4">
    <source>
        <dbReference type="EMBL" id="BBY41189.1"/>
    </source>
</evidence>
<dbReference type="Gene3D" id="1.10.357.10">
    <property type="entry name" value="Tetracycline Repressor, domain 2"/>
    <property type="match status" value="1"/>
</dbReference>
<sequence length="212" mass="22905">MASGVCDDHAMRRHGWSGDIPADDDEAVARILSAARSAIDARGTVSVSEVASALGVTRQTIYRYFPTHEALLGATALSSVDGFMDRLAAHLGSITDPTEAVVEGIAYTFEQLAHDKYLSLVFQPGKASAFTAGVTSDVAISFGRSILQRFDVDWAAAGFVEGRLDELVEIMLRTLQSLIVDPGRPPRTGPQLRRFLEDWIAPSVRAHAAVRH</sequence>
<feature type="domain" description="HTH tetR-type" evidence="3">
    <location>
        <begin position="25"/>
        <end position="83"/>
    </location>
</feature>
<organism evidence="4 5">
    <name type="scientific">Mycobacterium mantenii</name>
    <dbReference type="NCBI Taxonomy" id="560555"/>
    <lineage>
        <taxon>Bacteria</taxon>
        <taxon>Bacillati</taxon>
        <taxon>Actinomycetota</taxon>
        <taxon>Actinomycetes</taxon>
        <taxon>Mycobacteriales</taxon>
        <taxon>Mycobacteriaceae</taxon>
        <taxon>Mycobacterium</taxon>
        <taxon>Mycobacterium avium complex (MAC)</taxon>
    </lineage>
</organism>
<reference evidence="4 5" key="1">
    <citation type="journal article" date="2019" name="Emerg. Microbes Infect.">
        <title>Comprehensive subspecies identification of 175 nontuberculous mycobacteria species based on 7547 genomic profiles.</title>
        <authorList>
            <person name="Matsumoto Y."/>
            <person name="Kinjo T."/>
            <person name="Motooka D."/>
            <person name="Nabeya D."/>
            <person name="Jung N."/>
            <person name="Uechi K."/>
            <person name="Horii T."/>
            <person name="Iida T."/>
            <person name="Fujita J."/>
            <person name="Nakamura S."/>
        </authorList>
    </citation>
    <scope>NUCLEOTIDE SEQUENCE [LARGE SCALE GENOMIC DNA]</scope>
    <source>
        <strain evidence="4 5">JCM 18113</strain>
    </source>
</reference>
<gene>
    <name evidence="4" type="ORF">MMAN_53230</name>
</gene>
<dbReference type="PROSITE" id="PS50977">
    <property type="entry name" value="HTH_TETR_2"/>
    <property type="match status" value="1"/>
</dbReference>
<dbReference type="InterPro" id="IPR001647">
    <property type="entry name" value="HTH_TetR"/>
</dbReference>